<reference evidence="1" key="1">
    <citation type="journal article" date="2022" name="Int. J. Mol. Sci.">
        <title>Draft Genome of Tanacetum Coccineum: Genomic Comparison of Closely Related Tanacetum-Family Plants.</title>
        <authorList>
            <person name="Yamashiro T."/>
            <person name="Shiraishi A."/>
            <person name="Nakayama K."/>
            <person name="Satake H."/>
        </authorList>
    </citation>
    <scope>NUCLEOTIDE SEQUENCE</scope>
</reference>
<protein>
    <submittedName>
        <fullName evidence="1">Uncharacterized protein</fullName>
    </submittedName>
</protein>
<evidence type="ECO:0000313" key="2">
    <source>
        <dbReference type="Proteomes" id="UP001151760"/>
    </source>
</evidence>
<gene>
    <name evidence="1" type="ORF">Tco_1044604</name>
</gene>
<comment type="caution">
    <text evidence="1">The sequence shown here is derived from an EMBL/GenBank/DDBJ whole genome shotgun (WGS) entry which is preliminary data.</text>
</comment>
<keyword evidence="2" id="KW-1185">Reference proteome</keyword>
<dbReference type="Proteomes" id="UP001151760">
    <property type="component" value="Unassembled WGS sequence"/>
</dbReference>
<dbReference type="EMBL" id="BQNB010018752">
    <property type="protein sequence ID" value="GJT77879.1"/>
    <property type="molecule type" value="Genomic_DNA"/>
</dbReference>
<name>A0ABQ5GRG2_9ASTR</name>
<reference evidence="1" key="2">
    <citation type="submission" date="2022-01" db="EMBL/GenBank/DDBJ databases">
        <authorList>
            <person name="Yamashiro T."/>
            <person name="Shiraishi A."/>
            <person name="Satake H."/>
            <person name="Nakayama K."/>
        </authorList>
    </citation>
    <scope>NUCLEOTIDE SEQUENCE</scope>
</reference>
<organism evidence="1 2">
    <name type="scientific">Tanacetum coccineum</name>
    <dbReference type="NCBI Taxonomy" id="301880"/>
    <lineage>
        <taxon>Eukaryota</taxon>
        <taxon>Viridiplantae</taxon>
        <taxon>Streptophyta</taxon>
        <taxon>Embryophyta</taxon>
        <taxon>Tracheophyta</taxon>
        <taxon>Spermatophyta</taxon>
        <taxon>Magnoliopsida</taxon>
        <taxon>eudicotyledons</taxon>
        <taxon>Gunneridae</taxon>
        <taxon>Pentapetalae</taxon>
        <taxon>asterids</taxon>
        <taxon>campanulids</taxon>
        <taxon>Asterales</taxon>
        <taxon>Asteraceae</taxon>
        <taxon>Asteroideae</taxon>
        <taxon>Anthemideae</taxon>
        <taxon>Anthemidinae</taxon>
        <taxon>Tanacetum</taxon>
    </lineage>
</organism>
<accession>A0ABQ5GRG2</accession>
<proteinExistence type="predicted"/>
<evidence type="ECO:0000313" key="1">
    <source>
        <dbReference type="EMBL" id="GJT77879.1"/>
    </source>
</evidence>
<sequence>MGEIRGFTQDPNESLVDTWLRMKDLLRTFHGHGGGVSIKLWEGPNIKKQTMPTKVIEEEDIEETTMVGVPEINETINKEMKIGTRNLKKLHLPFHLHPKRSSMNLIVKKPCSSSSLLKNNQMTLLKINSSIFEQGQKNHQPSIQDLETKFG</sequence>